<comment type="caution">
    <text evidence="2">The sequence shown here is derived from an EMBL/GenBank/DDBJ whole genome shotgun (WGS) entry which is preliminary data.</text>
</comment>
<dbReference type="Proteomes" id="UP001458880">
    <property type="component" value="Unassembled WGS sequence"/>
</dbReference>
<feature type="compositionally biased region" description="Low complexity" evidence="1">
    <location>
        <begin position="28"/>
        <end position="42"/>
    </location>
</feature>
<evidence type="ECO:0000313" key="2">
    <source>
        <dbReference type="EMBL" id="KAK9700329.1"/>
    </source>
</evidence>
<accession>A0AAW1JBM8</accession>
<dbReference type="AlphaFoldDB" id="A0AAW1JBM8"/>
<organism evidence="2 3">
    <name type="scientific">Popillia japonica</name>
    <name type="common">Japanese beetle</name>
    <dbReference type="NCBI Taxonomy" id="7064"/>
    <lineage>
        <taxon>Eukaryota</taxon>
        <taxon>Metazoa</taxon>
        <taxon>Ecdysozoa</taxon>
        <taxon>Arthropoda</taxon>
        <taxon>Hexapoda</taxon>
        <taxon>Insecta</taxon>
        <taxon>Pterygota</taxon>
        <taxon>Neoptera</taxon>
        <taxon>Endopterygota</taxon>
        <taxon>Coleoptera</taxon>
        <taxon>Polyphaga</taxon>
        <taxon>Scarabaeiformia</taxon>
        <taxon>Scarabaeidae</taxon>
        <taxon>Rutelinae</taxon>
        <taxon>Popillia</taxon>
    </lineage>
</organism>
<feature type="region of interest" description="Disordered" evidence="1">
    <location>
        <begin position="23"/>
        <end position="44"/>
    </location>
</feature>
<evidence type="ECO:0000256" key="1">
    <source>
        <dbReference type="SAM" id="MobiDB-lite"/>
    </source>
</evidence>
<name>A0AAW1JBM8_POPJA</name>
<protein>
    <submittedName>
        <fullName evidence="2">Uncharacterized protein</fullName>
    </submittedName>
</protein>
<reference evidence="2 3" key="1">
    <citation type="journal article" date="2024" name="BMC Genomics">
        <title>De novo assembly and annotation of Popillia japonica's genome with initial clues to its potential as an invasive pest.</title>
        <authorList>
            <person name="Cucini C."/>
            <person name="Boschi S."/>
            <person name="Funari R."/>
            <person name="Cardaioli E."/>
            <person name="Iannotti N."/>
            <person name="Marturano G."/>
            <person name="Paoli F."/>
            <person name="Bruttini M."/>
            <person name="Carapelli A."/>
            <person name="Frati F."/>
            <person name="Nardi F."/>
        </authorList>
    </citation>
    <scope>NUCLEOTIDE SEQUENCE [LARGE SCALE GENOMIC DNA]</scope>
    <source>
        <strain evidence="2">DMR45628</strain>
    </source>
</reference>
<dbReference type="EMBL" id="JASPKY010000440">
    <property type="protein sequence ID" value="KAK9700329.1"/>
    <property type="molecule type" value="Genomic_DNA"/>
</dbReference>
<evidence type="ECO:0000313" key="3">
    <source>
        <dbReference type="Proteomes" id="UP001458880"/>
    </source>
</evidence>
<keyword evidence="3" id="KW-1185">Reference proteome</keyword>
<sequence>MEVVVKEALDRRIQPWSRCEWPRPTAVNSSGDSSSNISDSSGVLGTSTKTRFILTGPRWTVCGKRSETARAAETWMPTYCNAAFLPHIAAEYLDMNKYPVLTC</sequence>
<gene>
    <name evidence="2" type="ORF">QE152_g31331</name>
</gene>
<proteinExistence type="predicted"/>